<reference evidence="3" key="1">
    <citation type="submission" date="2016-09" db="EMBL/GenBank/DDBJ databases">
        <authorList>
            <person name="Lysoe E."/>
        </authorList>
    </citation>
    <scope>NUCLEOTIDE SEQUENCE [LARGE SCALE GENOMIC DNA]</scope>
    <source>
        <strain evidence="3">LJ96T</strain>
    </source>
</reference>
<dbReference type="EMBL" id="CP017480">
    <property type="protein sequence ID" value="APG05092.1"/>
    <property type="molecule type" value="Genomic_DNA"/>
</dbReference>
<dbReference type="RefSeq" id="WP_046967144.1">
    <property type="nucleotide sequence ID" value="NZ_CP017480.1"/>
</dbReference>
<dbReference type="STRING" id="1440763.BJI69_15110"/>
<dbReference type="OrthoDB" id="7065534at2"/>
<accession>A0A0G9HDB1</accession>
<organism evidence="2 3">
    <name type="scientific">Luteibacter rhizovicinus DSM 16549</name>
    <dbReference type="NCBI Taxonomy" id="1440763"/>
    <lineage>
        <taxon>Bacteria</taxon>
        <taxon>Pseudomonadati</taxon>
        <taxon>Pseudomonadota</taxon>
        <taxon>Gammaproteobacteria</taxon>
        <taxon>Lysobacterales</taxon>
        <taxon>Rhodanobacteraceae</taxon>
        <taxon>Luteibacter</taxon>
    </lineage>
</organism>
<dbReference type="Proteomes" id="UP000182987">
    <property type="component" value="Chromosome"/>
</dbReference>
<sequence>MNTLPHFRYHPDALATGSITASDIRCECCEQIRGFIYTGPVYAIEEYQNSLCPWCISDGTAHARFGATFADESGIGGYGAWDHVPKDVISEIAHRTPGFSGWQQEQWWTHCNDAAMYLGRQGHKELKAIGDDAIRAIRENTGLEGTDWERFYRDLHKDGSPTAYLFRCRHCGTLGGYQDCD</sequence>
<gene>
    <name evidence="2" type="ORF">BJI69_15110</name>
</gene>
<dbReference type="AlphaFoldDB" id="A0A0G9HDB1"/>
<keyword evidence="3" id="KW-1185">Reference proteome</keyword>
<comment type="similarity">
    <text evidence="1">Belongs to the UPF0167 family.</text>
</comment>
<evidence type="ECO:0000256" key="1">
    <source>
        <dbReference type="ARBA" id="ARBA00008525"/>
    </source>
</evidence>
<dbReference type="PATRIC" id="fig|1440763.5.peg.1328"/>
<evidence type="ECO:0000313" key="3">
    <source>
        <dbReference type="Proteomes" id="UP000182987"/>
    </source>
</evidence>
<name>A0A0G9HDB1_9GAMM</name>
<proteinExistence type="inferred from homology"/>
<dbReference type="Pfam" id="PF03691">
    <property type="entry name" value="UPF0167"/>
    <property type="match status" value="1"/>
</dbReference>
<protein>
    <submittedName>
        <fullName evidence="2">Uncharacterized protein</fullName>
    </submittedName>
</protein>
<dbReference type="InterPro" id="IPR005363">
    <property type="entry name" value="UPF0167"/>
</dbReference>
<dbReference type="KEGG" id="lrz:BJI69_15110"/>
<evidence type="ECO:0000313" key="2">
    <source>
        <dbReference type="EMBL" id="APG05092.1"/>
    </source>
</evidence>